<protein>
    <submittedName>
        <fullName evidence="1">Uncharacterized protein</fullName>
    </submittedName>
</protein>
<sequence length="62" mass="7497">MQDNYIVNSTNIHVKCYISHYQLKHSTLYMLMKPQTNTQQYYQNLYSEEIIAIHVYKPQAKK</sequence>
<dbReference type="EMBL" id="GBRH01199640">
    <property type="protein sequence ID" value="JAD98255.1"/>
    <property type="molecule type" value="Transcribed_RNA"/>
</dbReference>
<name>A0A0A9EK70_ARUDO</name>
<accession>A0A0A9EK70</accession>
<evidence type="ECO:0000313" key="1">
    <source>
        <dbReference type="EMBL" id="JAD98255.1"/>
    </source>
</evidence>
<dbReference type="AlphaFoldDB" id="A0A0A9EK70"/>
<proteinExistence type="predicted"/>
<reference evidence="1" key="1">
    <citation type="submission" date="2014-09" db="EMBL/GenBank/DDBJ databases">
        <authorList>
            <person name="Magalhaes I.L.F."/>
            <person name="Oliveira U."/>
            <person name="Santos F.R."/>
            <person name="Vidigal T.H.D.A."/>
            <person name="Brescovit A.D."/>
            <person name="Santos A.J."/>
        </authorList>
    </citation>
    <scope>NUCLEOTIDE SEQUENCE</scope>
    <source>
        <tissue evidence="1">Shoot tissue taken approximately 20 cm above the soil surface</tissue>
    </source>
</reference>
<reference evidence="1" key="2">
    <citation type="journal article" date="2015" name="Data Brief">
        <title>Shoot transcriptome of the giant reed, Arundo donax.</title>
        <authorList>
            <person name="Barrero R.A."/>
            <person name="Guerrero F.D."/>
            <person name="Moolhuijzen P."/>
            <person name="Goolsby J.A."/>
            <person name="Tidwell J."/>
            <person name="Bellgard S.E."/>
            <person name="Bellgard M.I."/>
        </authorList>
    </citation>
    <scope>NUCLEOTIDE SEQUENCE</scope>
    <source>
        <tissue evidence="1">Shoot tissue taken approximately 20 cm above the soil surface</tissue>
    </source>
</reference>
<organism evidence="1">
    <name type="scientific">Arundo donax</name>
    <name type="common">Giant reed</name>
    <name type="synonym">Donax arundinaceus</name>
    <dbReference type="NCBI Taxonomy" id="35708"/>
    <lineage>
        <taxon>Eukaryota</taxon>
        <taxon>Viridiplantae</taxon>
        <taxon>Streptophyta</taxon>
        <taxon>Embryophyta</taxon>
        <taxon>Tracheophyta</taxon>
        <taxon>Spermatophyta</taxon>
        <taxon>Magnoliopsida</taxon>
        <taxon>Liliopsida</taxon>
        <taxon>Poales</taxon>
        <taxon>Poaceae</taxon>
        <taxon>PACMAD clade</taxon>
        <taxon>Arundinoideae</taxon>
        <taxon>Arundineae</taxon>
        <taxon>Arundo</taxon>
    </lineage>
</organism>